<dbReference type="EMBL" id="JADQDN010000011">
    <property type="protein sequence ID" value="MBF9197781.1"/>
    <property type="molecule type" value="Genomic_DNA"/>
</dbReference>
<feature type="region of interest" description="Disordered" evidence="1">
    <location>
        <begin position="90"/>
        <end position="112"/>
    </location>
</feature>
<protein>
    <recommendedName>
        <fullName evidence="5">DUF4148 domain-containing protein</fullName>
    </recommendedName>
</protein>
<reference evidence="3 4" key="1">
    <citation type="submission" date="2020-11" db="EMBL/GenBank/DDBJ databases">
        <authorList>
            <person name="Kim M.K."/>
        </authorList>
    </citation>
    <scope>NUCLEOTIDE SEQUENCE [LARGE SCALE GENOMIC DNA]</scope>
    <source>
        <strain evidence="3 4">BT290</strain>
    </source>
</reference>
<feature type="chain" id="PRO_5045127235" description="DUF4148 domain-containing protein" evidence="2">
    <location>
        <begin position="24"/>
        <end position="123"/>
    </location>
</feature>
<name>A0ABS0HW92_9HYPH</name>
<evidence type="ECO:0000256" key="1">
    <source>
        <dbReference type="SAM" id="MobiDB-lite"/>
    </source>
</evidence>
<organism evidence="3 4">
    <name type="scientific">Microvirga terrestris</name>
    <dbReference type="NCBI Taxonomy" id="2791024"/>
    <lineage>
        <taxon>Bacteria</taxon>
        <taxon>Pseudomonadati</taxon>
        <taxon>Pseudomonadota</taxon>
        <taxon>Alphaproteobacteria</taxon>
        <taxon>Hyphomicrobiales</taxon>
        <taxon>Methylobacteriaceae</taxon>
        <taxon>Microvirga</taxon>
    </lineage>
</organism>
<accession>A0ABS0HW92</accession>
<keyword evidence="4" id="KW-1185">Reference proteome</keyword>
<evidence type="ECO:0008006" key="5">
    <source>
        <dbReference type="Google" id="ProtNLM"/>
    </source>
</evidence>
<dbReference type="RefSeq" id="WP_196265133.1">
    <property type="nucleotide sequence ID" value="NZ_JADQDN010000011.1"/>
</dbReference>
<keyword evidence="2" id="KW-0732">Signal</keyword>
<evidence type="ECO:0000313" key="4">
    <source>
        <dbReference type="Proteomes" id="UP000611708"/>
    </source>
</evidence>
<evidence type="ECO:0000256" key="2">
    <source>
        <dbReference type="SAM" id="SignalP"/>
    </source>
</evidence>
<feature type="signal peptide" evidence="2">
    <location>
        <begin position="1"/>
        <end position="23"/>
    </location>
</feature>
<sequence length="123" mass="13437">MRIVKAGLMAAALVVGFSAAASAQSVEIRSRSAAPGHMMHDDDEVSSTRVIRRSGTVERRVVREPSTTATVTTHRGASYYAPGQVKKRVKVQSARDYAPGRMMNDDDDTTTTTTVRRRVQTLD</sequence>
<dbReference type="Proteomes" id="UP000611708">
    <property type="component" value="Unassembled WGS sequence"/>
</dbReference>
<evidence type="ECO:0000313" key="3">
    <source>
        <dbReference type="EMBL" id="MBF9197781.1"/>
    </source>
</evidence>
<proteinExistence type="predicted"/>
<comment type="caution">
    <text evidence="3">The sequence shown here is derived from an EMBL/GenBank/DDBJ whole genome shotgun (WGS) entry which is preliminary data.</text>
</comment>
<gene>
    <name evidence="3" type="ORF">I2H36_17210</name>
</gene>